<keyword evidence="2" id="KW-1185">Reference proteome</keyword>
<dbReference type="EMBL" id="JANAVB010017194">
    <property type="protein sequence ID" value="KAJ6830974.1"/>
    <property type="molecule type" value="Genomic_DNA"/>
</dbReference>
<comment type="caution">
    <text evidence="1">The sequence shown here is derived from an EMBL/GenBank/DDBJ whole genome shotgun (WGS) entry which is preliminary data.</text>
</comment>
<reference evidence="1" key="1">
    <citation type="journal article" date="2023" name="GigaByte">
        <title>Genome assembly of the bearded iris, Iris pallida Lam.</title>
        <authorList>
            <person name="Bruccoleri R.E."/>
            <person name="Oakeley E.J."/>
            <person name="Faust A.M.E."/>
            <person name="Altorfer M."/>
            <person name="Dessus-Babus S."/>
            <person name="Burckhardt D."/>
            <person name="Oertli M."/>
            <person name="Naumann U."/>
            <person name="Petersen F."/>
            <person name="Wong J."/>
        </authorList>
    </citation>
    <scope>NUCLEOTIDE SEQUENCE</scope>
    <source>
        <strain evidence="1">GSM-AAB239-AS_SAM_17_03QT</strain>
    </source>
</reference>
<organism evidence="1 2">
    <name type="scientific">Iris pallida</name>
    <name type="common">Sweet iris</name>
    <dbReference type="NCBI Taxonomy" id="29817"/>
    <lineage>
        <taxon>Eukaryota</taxon>
        <taxon>Viridiplantae</taxon>
        <taxon>Streptophyta</taxon>
        <taxon>Embryophyta</taxon>
        <taxon>Tracheophyta</taxon>
        <taxon>Spermatophyta</taxon>
        <taxon>Magnoliopsida</taxon>
        <taxon>Liliopsida</taxon>
        <taxon>Asparagales</taxon>
        <taxon>Iridaceae</taxon>
        <taxon>Iridoideae</taxon>
        <taxon>Irideae</taxon>
        <taxon>Iris</taxon>
    </lineage>
</organism>
<protein>
    <submittedName>
        <fullName evidence="1">Uncharacterized protein</fullName>
    </submittedName>
</protein>
<reference evidence="1" key="2">
    <citation type="submission" date="2023-04" db="EMBL/GenBank/DDBJ databases">
        <authorList>
            <person name="Bruccoleri R.E."/>
            <person name="Oakeley E.J."/>
            <person name="Faust A.-M."/>
            <person name="Dessus-Babus S."/>
            <person name="Altorfer M."/>
            <person name="Burckhardt D."/>
            <person name="Oertli M."/>
            <person name="Naumann U."/>
            <person name="Petersen F."/>
            <person name="Wong J."/>
        </authorList>
    </citation>
    <scope>NUCLEOTIDE SEQUENCE</scope>
    <source>
        <strain evidence="1">GSM-AAB239-AS_SAM_17_03QT</strain>
        <tissue evidence="1">Leaf</tissue>
    </source>
</reference>
<evidence type="ECO:0000313" key="2">
    <source>
        <dbReference type="Proteomes" id="UP001140949"/>
    </source>
</evidence>
<name>A0AAX6GQW7_IRIPA</name>
<sequence>MFISPGFLSHHSSSFFPSPLLLFNSVYASPLSHVHLLSLYPSALFLFRTTSPIHSNIVARTILFTTHFYSGRLPLARSSLCRHRRRRLYPCPEPCQARRAHRVRNFLTLKRSQRRVLDHHRHK</sequence>
<proteinExistence type="predicted"/>
<accession>A0AAX6GQW7</accession>
<gene>
    <name evidence="1" type="ORF">M6B38_351785</name>
</gene>
<dbReference type="Proteomes" id="UP001140949">
    <property type="component" value="Unassembled WGS sequence"/>
</dbReference>
<dbReference type="AlphaFoldDB" id="A0AAX6GQW7"/>
<evidence type="ECO:0000313" key="1">
    <source>
        <dbReference type="EMBL" id="KAJ6830974.1"/>
    </source>
</evidence>